<reference evidence="1 2" key="1">
    <citation type="submission" date="2009-07" db="EMBL/GenBank/DDBJ databases">
        <authorList>
            <person name="Madupu R."/>
            <person name="Sebastian Y."/>
            <person name="Durkin A.S."/>
            <person name="Torralba M."/>
            <person name="Methe B."/>
            <person name="Sutton G.G."/>
            <person name="Strausberg R.L."/>
            <person name="Nelson K.E."/>
        </authorList>
    </citation>
    <scope>NUCLEOTIDE SEQUENCE [LARGE SCALE GENOMIC DNA]</scope>
    <source>
        <strain evidence="1 2">RM3268</strain>
    </source>
</reference>
<proteinExistence type="predicted"/>
<organism evidence="1 2">
    <name type="scientific">Campylobacter gracilis RM3268</name>
    <dbReference type="NCBI Taxonomy" id="553220"/>
    <lineage>
        <taxon>Bacteria</taxon>
        <taxon>Pseudomonadati</taxon>
        <taxon>Campylobacterota</taxon>
        <taxon>Epsilonproteobacteria</taxon>
        <taxon>Campylobacterales</taxon>
        <taxon>Campylobacteraceae</taxon>
        <taxon>Campylobacter</taxon>
    </lineage>
</organism>
<keyword evidence="2" id="KW-1185">Reference proteome</keyword>
<sequence>MCLHKNSFLNTNSKIIAQLRLNFKIRIFMSLQVGQFSI</sequence>
<protein>
    <submittedName>
        <fullName evidence="1">Uncharacterized protein</fullName>
    </submittedName>
</protein>
<comment type="caution">
    <text evidence="1">The sequence shown here is derived from an EMBL/GenBank/DDBJ whole genome shotgun (WGS) entry which is preliminary data.</text>
</comment>
<dbReference type="AlphaFoldDB" id="C8PIU7"/>
<dbReference type="EMBL" id="ACYG01000027">
    <property type="protein sequence ID" value="EEV16852.1"/>
    <property type="molecule type" value="Genomic_DNA"/>
</dbReference>
<evidence type="ECO:0000313" key="2">
    <source>
        <dbReference type="Proteomes" id="UP000005709"/>
    </source>
</evidence>
<name>C8PIU7_9BACT</name>
<dbReference type="Proteomes" id="UP000005709">
    <property type="component" value="Unassembled WGS sequence"/>
</dbReference>
<accession>C8PIU7</accession>
<evidence type="ECO:0000313" key="1">
    <source>
        <dbReference type="EMBL" id="EEV16852.1"/>
    </source>
</evidence>
<gene>
    <name evidence="1" type="ORF">CAMGR0001_1146</name>
</gene>